<feature type="transmembrane region" description="Helical" evidence="8">
    <location>
        <begin position="40"/>
        <end position="62"/>
    </location>
</feature>
<dbReference type="EMBL" id="FTOF01000009">
    <property type="protein sequence ID" value="SIS50553.1"/>
    <property type="molecule type" value="Genomic_DNA"/>
</dbReference>
<name>A0A1N7JMH1_9CORY</name>
<dbReference type="Pfam" id="PF03458">
    <property type="entry name" value="Gly_transporter"/>
    <property type="match status" value="2"/>
</dbReference>
<evidence type="ECO:0000259" key="9">
    <source>
        <dbReference type="Pfam" id="PF03458"/>
    </source>
</evidence>
<keyword evidence="11" id="KW-1185">Reference proteome</keyword>
<keyword evidence="6 8" id="KW-0472">Membrane</keyword>
<proteinExistence type="inferred from homology"/>
<comment type="similarity">
    <text evidence="2">Belongs to the UPF0126 family.</text>
</comment>
<dbReference type="InterPro" id="IPR005115">
    <property type="entry name" value="Gly_transporter"/>
</dbReference>
<protein>
    <submittedName>
        <fullName evidence="10">Uncharacterized membrane protein YeiH</fullName>
    </submittedName>
</protein>
<dbReference type="AlphaFoldDB" id="A0A1N7JMH1"/>
<keyword evidence="3" id="KW-1003">Cell membrane</keyword>
<sequence>MYFGGIDNAVGQAIAILDLIGVFLNAIIGGTVARRMKFDAVGFILIAIISGMAGGMMRDALIGNTPVAALADPWYISIAVLGAAVSFYANLRGYIWELARFHGDMVILGVWCTTGTVTAIGAGVAWPGCILMGILTATGGMVIREVLIGRIPRIFNDQQMYVVPAIAGSITAMVLYNAGHATAAIAAAPLVAFILGTAAYWAGWYVPVTMDNAPMNTWARVMLTPMRKLEPKALRRWRHTTSSHPSDDPLADDGMMPTKGEVREALRGAAEPLHGRGSAARASGADADARVKSGRSPGRASGRSSRQGAAPIPHHKPASRDEFLSALYRVYVDSEGRDSEGGWAVLPATK</sequence>
<reference evidence="11" key="1">
    <citation type="submission" date="2017-01" db="EMBL/GenBank/DDBJ databases">
        <authorList>
            <person name="Varghese N."/>
            <person name="Submissions S."/>
        </authorList>
    </citation>
    <scope>NUCLEOTIDE SEQUENCE [LARGE SCALE GENOMIC DNA]</scope>
    <source>
        <strain evidence="11">DSM 44531</strain>
    </source>
</reference>
<dbReference type="STRING" id="1161099.SAMN05444817_10992"/>
<evidence type="ECO:0000256" key="8">
    <source>
        <dbReference type="SAM" id="Phobius"/>
    </source>
</evidence>
<feature type="transmembrane region" description="Helical" evidence="8">
    <location>
        <begin position="160"/>
        <end position="178"/>
    </location>
</feature>
<dbReference type="RefSeq" id="WP_076599597.1">
    <property type="nucleotide sequence ID" value="NZ_CP046976.1"/>
</dbReference>
<feature type="transmembrane region" description="Helical" evidence="8">
    <location>
        <begin position="130"/>
        <end position="148"/>
    </location>
</feature>
<feature type="transmembrane region" description="Helical" evidence="8">
    <location>
        <begin position="74"/>
        <end position="91"/>
    </location>
</feature>
<evidence type="ECO:0000313" key="11">
    <source>
        <dbReference type="Proteomes" id="UP000186292"/>
    </source>
</evidence>
<feature type="transmembrane region" description="Helical" evidence="8">
    <location>
        <begin position="12"/>
        <end position="33"/>
    </location>
</feature>
<accession>A0A1N7JMH1</accession>
<evidence type="ECO:0000256" key="6">
    <source>
        <dbReference type="ARBA" id="ARBA00023136"/>
    </source>
</evidence>
<dbReference type="OrthoDB" id="9791874at2"/>
<evidence type="ECO:0000256" key="5">
    <source>
        <dbReference type="ARBA" id="ARBA00022989"/>
    </source>
</evidence>
<comment type="subcellular location">
    <subcellularLocation>
        <location evidence="1">Cell membrane</location>
        <topology evidence="1">Multi-pass membrane protein</topology>
    </subcellularLocation>
</comment>
<dbReference type="PANTHER" id="PTHR30506">
    <property type="entry name" value="INNER MEMBRANE PROTEIN"/>
    <property type="match status" value="1"/>
</dbReference>
<evidence type="ECO:0000256" key="2">
    <source>
        <dbReference type="ARBA" id="ARBA00008193"/>
    </source>
</evidence>
<evidence type="ECO:0000256" key="1">
    <source>
        <dbReference type="ARBA" id="ARBA00004651"/>
    </source>
</evidence>
<evidence type="ECO:0000256" key="7">
    <source>
        <dbReference type="SAM" id="MobiDB-lite"/>
    </source>
</evidence>
<organism evidence="10 11">
    <name type="scientific">Corynebacterium appendicis CIP 107643</name>
    <dbReference type="NCBI Taxonomy" id="1161099"/>
    <lineage>
        <taxon>Bacteria</taxon>
        <taxon>Bacillati</taxon>
        <taxon>Actinomycetota</taxon>
        <taxon>Actinomycetes</taxon>
        <taxon>Mycobacteriales</taxon>
        <taxon>Corynebacteriaceae</taxon>
        <taxon>Corynebacterium</taxon>
    </lineage>
</organism>
<evidence type="ECO:0000256" key="4">
    <source>
        <dbReference type="ARBA" id="ARBA00022692"/>
    </source>
</evidence>
<keyword evidence="4 8" id="KW-0812">Transmembrane</keyword>
<dbReference type="GO" id="GO:0005886">
    <property type="term" value="C:plasma membrane"/>
    <property type="evidence" value="ECO:0007669"/>
    <property type="project" value="UniProtKB-SubCell"/>
</dbReference>
<evidence type="ECO:0000256" key="3">
    <source>
        <dbReference type="ARBA" id="ARBA00022475"/>
    </source>
</evidence>
<dbReference type="Proteomes" id="UP000186292">
    <property type="component" value="Unassembled WGS sequence"/>
</dbReference>
<evidence type="ECO:0000313" key="10">
    <source>
        <dbReference type="EMBL" id="SIS50553.1"/>
    </source>
</evidence>
<feature type="transmembrane region" description="Helical" evidence="8">
    <location>
        <begin position="184"/>
        <end position="206"/>
    </location>
</feature>
<feature type="transmembrane region" description="Helical" evidence="8">
    <location>
        <begin position="103"/>
        <end position="124"/>
    </location>
</feature>
<feature type="domain" description="Glycine transporter" evidence="9">
    <location>
        <begin position="16"/>
        <end position="88"/>
    </location>
</feature>
<feature type="domain" description="Glycine transporter" evidence="9">
    <location>
        <begin position="104"/>
        <end position="176"/>
    </location>
</feature>
<feature type="region of interest" description="Disordered" evidence="7">
    <location>
        <begin position="272"/>
        <end position="319"/>
    </location>
</feature>
<gene>
    <name evidence="10" type="ORF">SAMN05444817_10992</name>
</gene>
<feature type="region of interest" description="Disordered" evidence="7">
    <location>
        <begin position="234"/>
        <end position="257"/>
    </location>
</feature>
<feature type="compositionally biased region" description="Low complexity" evidence="7">
    <location>
        <begin position="275"/>
        <end position="286"/>
    </location>
</feature>
<keyword evidence="5 8" id="KW-1133">Transmembrane helix</keyword>
<dbReference type="PANTHER" id="PTHR30506:SF3">
    <property type="entry name" value="UPF0126 INNER MEMBRANE PROTEIN YADS-RELATED"/>
    <property type="match status" value="1"/>
</dbReference>
<feature type="compositionally biased region" description="Low complexity" evidence="7">
    <location>
        <begin position="294"/>
        <end position="311"/>
    </location>
</feature>